<dbReference type="PANTHER" id="PTHR34385:SF1">
    <property type="entry name" value="PEPTIDOGLYCAN L-ALANYL-D-GLUTAMATE ENDOPEPTIDASE CWLK"/>
    <property type="match status" value="1"/>
</dbReference>
<dbReference type="Pfam" id="PF02557">
    <property type="entry name" value="VanY"/>
    <property type="match status" value="1"/>
</dbReference>
<dbReference type="GO" id="GO:0008233">
    <property type="term" value="F:peptidase activity"/>
    <property type="evidence" value="ECO:0007669"/>
    <property type="project" value="InterPro"/>
</dbReference>
<gene>
    <name evidence="2" type="ORF">E4656_12675</name>
</gene>
<evidence type="ECO:0000313" key="2">
    <source>
        <dbReference type="EMBL" id="TGG92327.1"/>
    </source>
</evidence>
<reference evidence="2 3" key="1">
    <citation type="submission" date="2019-04" db="EMBL/GenBank/DDBJ databases">
        <title>Natronospirillum operosus gen. nov., sp. nov., a haloalkaliphilic satellite isolated from decaying biomass of laboratory culture of cyanobacterium Geitlerinema sp. and proposal of Natronospirillaceae fam. nov. and Saccharospirillaceae fam. nov.</title>
        <authorList>
            <person name="Kevbrin V."/>
            <person name="Boltyanskaya Y."/>
            <person name="Koziaeva V."/>
            <person name="Grouzdev D.S."/>
            <person name="Park M."/>
            <person name="Cho J."/>
        </authorList>
    </citation>
    <scope>NUCLEOTIDE SEQUENCE [LARGE SCALE GENOMIC DNA]</scope>
    <source>
        <strain evidence="2 3">G-116</strain>
    </source>
</reference>
<dbReference type="OrthoDB" id="9786184at2"/>
<dbReference type="EMBL" id="SRMF01000005">
    <property type="protein sequence ID" value="TGG92327.1"/>
    <property type="molecule type" value="Genomic_DNA"/>
</dbReference>
<dbReference type="InterPro" id="IPR009045">
    <property type="entry name" value="Zn_M74/Hedgehog-like"/>
</dbReference>
<dbReference type="AlphaFoldDB" id="A0A4Z0W497"/>
<dbReference type="PANTHER" id="PTHR34385">
    <property type="entry name" value="D-ALANYL-D-ALANINE CARBOXYPEPTIDASE"/>
    <property type="match status" value="1"/>
</dbReference>
<proteinExistence type="predicted"/>
<evidence type="ECO:0000259" key="1">
    <source>
        <dbReference type="Pfam" id="PF02557"/>
    </source>
</evidence>
<feature type="domain" description="D-alanyl-D-alanine carboxypeptidase-like core" evidence="1">
    <location>
        <begin position="242"/>
        <end position="349"/>
    </location>
</feature>
<dbReference type="InterPro" id="IPR052179">
    <property type="entry name" value="DD-CPase-like"/>
</dbReference>
<comment type="caution">
    <text evidence="2">The sequence shown here is derived from an EMBL/GenBank/DDBJ whole genome shotgun (WGS) entry which is preliminary data.</text>
</comment>
<dbReference type="CDD" id="cd14814">
    <property type="entry name" value="Peptidase_M15"/>
    <property type="match status" value="1"/>
</dbReference>
<dbReference type="Gene3D" id="3.30.1380.10">
    <property type="match status" value="1"/>
</dbReference>
<dbReference type="GO" id="GO:0006508">
    <property type="term" value="P:proteolysis"/>
    <property type="evidence" value="ECO:0007669"/>
    <property type="project" value="InterPro"/>
</dbReference>
<evidence type="ECO:0000313" key="3">
    <source>
        <dbReference type="Proteomes" id="UP000297475"/>
    </source>
</evidence>
<dbReference type="SUPFAM" id="SSF55166">
    <property type="entry name" value="Hedgehog/DD-peptidase"/>
    <property type="match status" value="1"/>
</dbReference>
<accession>A0A4Z0W497</accession>
<name>A0A4Z0W497_9GAMM</name>
<protein>
    <submittedName>
        <fullName evidence="2">Peptidase M15</fullName>
    </submittedName>
</protein>
<dbReference type="InterPro" id="IPR003709">
    <property type="entry name" value="VanY-like_core_dom"/>
</dbReference>
<dbReference type="Proteomes" id="UP000297475">
    <property type="component" value="Unassembled WGS sequence"/>
</dbReference>
<sequence>MFVTGAAVASGSYLWQHRHGAHAAPLSVDQELAQMPERHMTREEVAHRVHLEIARDEAGISLEELMRSTKPDMNLEHLERLADELRHQQRIDQHQEAVARAAEDAYTGAEDELDERYLARIRDPDADHPEDIILTGEEWDTLLATARRIEAVREYVGFGNFNILAWDDMLAFARNASEIGGFQARELEFMEGLFHADARDLGFYGDRTGTDITTRIIREEVVKVPRSGHFLRRGESLDLFNRLTTDIGDSLILTSGVRSIPKQFDLFLARAIRTEGNLSRASRSLAPPGYSYHAIGDFDVGKYGLGLGNFSEEFAQTNVFKELQGLGYTNIRYTVDNRFGVRFEPWHIRVA</sequence>
<organism evidence="2 3">
    <name type="scientific">Natronospirillum operosum</name>
    <dbReference type="NCBI Taxonomy" id="2759953"/>
    <lineage>
        <taxon>Bacteria</taxon>
        <taxon>Pseudomonadati</taxon>
        <taxon>Pseudomonadota</taxon>
        <taxon>Gammaproteobacteria</taxon>
        <taxon>Oceanospirillales</taxon>
        <taxon>Natronospirillaceae</taxon>
        <taxon>Natronospirillum</taxon>
    </lineage>
</organism>
<keyword evidence="3" id="KW-1185">Reference proteome</keyword>